<keyword evidence="1" id="KW-1133">Transmembrane helix</keyword>
<feature type="transmembrane region" description="Helical" evidence="1">
    <location>
        <begin position="59"/>
        <end position="83"/>
    </location>
</feature>
<feature type="domain" description="YdbS-like PH" evidence="2">
    <location>
        <begin position="91"/>
        <end position="165"/>
    </location>
</feature>
<dbReference type="EMBL" id="MFQZ01000003">
    <property type="protein sequence ID" value="OGH88363.1"/>
    <property type="molecule type" value="Genomic_DNA"/>
</dbReference>
<evidence type="ECO:0000259" key="2">
    <source>
        <dbReference type="Pfam" id="PF03703"/>
    </source>
</evidence>
<reference evidence="3 4" key="1">
    <citation type="journal article" date="2016" name="Nat. Commun.">
        <title>Thousands of microbial genomes shed light on interconnected biogeochemical processes in an aquifer system.</title>
        <authorList>
            <person name="Anantharaman K."/>
            <person name="Brown C.T."/>
            <person name="Hug L.A."/>
            <person name="Sharon I."/>
            <person name="Castelle C.J."/>
            <person name="Probst A.J."/>
            <person name="Thomas B.C."/>
            <person name="Singh A."/>
            <person name="Wilkins M.J."/>
            <person name="Karaoz U."/>
            <person name="Brodie E.L."/>
            <person name="Williams K.H."/>
            <person name="Hubbard S.S."/>
            <person name="Banfield J.F."/>
        </authorList>
    </citation>
    <scope>NUCLEOTIDE SEQUENCE [LARGE SCALE GENOMIC DNA]</scope>
</reference>
<name>A0A1F6NXB5_9BACT</name>
<proteinExistence type="predicted"/>
<dbReference type="Proteomes" id="UP000177907">
    <property type="component" value="Unassembled WGS sequence"/>
</dbReference>
<dbReference type="AlphaFoldDB" id="A0A1F6NXB5"/>
<gene>
    <name evidence="3" type="ORF">A3J93_04905</name>
</gene>
<dbReference type="Pfam" id="PF03703">
    <property type="entry name" value="bPH_2"/>
    <property type="match status" value="1"/>
</dbReference>
<comment type="caution">
    <text evidence="3">The sequence shown here is derived from an EMBL/GenBank/DDBJ whole genome shotgun (WGS) entry which is preliminary data.</text>
</comment>
<keyword evidence="1" id="KW-0812">Transmembrane</keyword>
<dbReference type="InterPro" id="IPR005182">
    <property type="entry name" value="YdbS-like_PH"/>
</dbReference>
<evidence type="ECO:0000313" key="3">
    <source>
        <dbReference type="EMBL" id="OGH88363.1"/>
    </source>
</evidence>
<evidence type="ECO:0000313" key="4">
    <source>
        <dbReference type="Proteomes" id="UP000177907"/>
    </source>
</evidence>
<protein>
    <recommendedName>
        <fullName evidence="2">YdbS-like PH domain-containing protein</fullName>
    </recommendedName>
</protein>
<dbReference type="STRING" id="1798704.A3J93_04905"/>
<evidence type="ECO:0000256" key="1">
    <source>
        <dbReference type="SAM" id="Phobius"/>
    </source>
</evidence>
<feature type="transmembrane region" description="Helical" evidence="1">
    <location>
        <begin position="26"/>
        <end position="47"/>
    </location>
</feature>
<sequence>MNLRSFIHQKSYEKIVRTVRRHPLTFVPYILTFAVLASVPIIVWWLLNNAFSAIAGNQTIYILAVLFGSMYYLSLCLFFYSYFTTFYLDMWIITNDRFIDVRQISLFARSVSETDLYQIQDVTSEVIGLFATIFHYGDITIQTASAVPKFIIRDAKNPHELRQLILDLATEDKKFHNQTT</sequence>
<accession>A0A1F6NXB5</accession>
<keyword evidence="1" id="KW-0472">Membrane</keyword>
<organism evidence="3 4">
    <name type="scientific">Candidatus Magasanikbacteria bacterium RIFOXYC2_FULL_42_28</name>
    <dbReference type="NCBI Taxonomy" id="1798704"/>
    <lineage>
        <taxon>Bacteria</taxon>
        <taxon>Candidatus Magasanikiibacteriota</taxon>
    </lineage>
</organism>